<dbReference type="Gene3D" id="1.10.1740.10">
    <property type="match status" value="1"/>
</dbReference>
<dbReference type="SUPFAM" id="SSF88659">
    <property type="entry name" value="Sigma3 and sigma4 domains of RNA polymerase sigma factors"/>
    <property type="match status" value="1"/>
</dbReference>
<accession>A0ABN2GDL9</accession>
<feature type="compositionally biased region" description="Low complexity" evidence="6">
    <location>
        <begin position="384"/>
        <end position="401"/>
    </location>
</feature>
<keyword evidence="7" id="KW-0812">Transmembrane</keyword>
<keyword evidence="3" id="KW-0731">Sigma factor</keyword>
<keyword evidence="4" id="KW-0238">DNA-binding</keyword>
<reference evidence="10 11" key="1">
    <citation type="journal article" date="2019" name="Int. J. Syst. Evol. Microbiol.">
        <title>The Global Catalogue of Microorganisms (GCM) 10K type strain sequencing project: providing services to taxonomists for standard genome sequencing and annotation.</title>
        <authorList>
            <consortium name="The Broad Institute Genomics Platform"/>
            <consortium name="The Broad Institute Genome Sequencing Center for Infectious Disease"/>
            <person name="Wu L."/>
            <person name="Ma J."/>
        </authorList>
    </citation>
    <scope>NUCLEOTIDE SEQUENCE [LARGE SCALE GENOMIC DNA]</scope>
    <source>
        <strain evidence="10 11">JCM 14718</strain>
    </source>
</reference>
<evidence type="ECO:0000256" key="2">
    <source>
        <dbReference type="ARBA" id="ARBA00023015"/>
    </source>
</evidence>
<dbReference type="InterPro" id="IPR027383">
    <property type="entry name" value="Znf_put"/>
</dbReference>
<evidence type="ECO:0000313" key="11">
    <source>
        <dbReference type="Proteomes" id="UP001500618"/>
    </source>
</evidence>
<dbReference type="InterPro" id="IPR039425">
    <property type="entry name" value="RNA_pol_sigma-70-like"/>
</dbReference>
<gene>
    <name evidence="10" type="ORF">GCM10009765_18780</name>
</gene>
<evidence type="ECO:0000256" key="7">
    <source>
        <dbReference type="SAM" id="Phobius"/>
    </source>
</evidence>
<dbReference type="InterPro" id="IPR041916">
    <property type="entry name" value="Anti_sigma_zinc_sf"/>
</dbReference>
<feature type="transmembrane region" description="Helical" evidence="7">
    <location>
        <begin position="282"/>
        <end position="303"/>
    </location>
</feature>
<protein>
    <recommendedName>
        <fullName evidence="12">Sigma-70 family RNA polymerase sigma factor</fullName>
    </recommendedName>
</protein>
<dbReference type="Pfam" id="PF04542">
    <property type="entry name" value="Sigma70_r2"/>
    <property type="match status" value="1"/>
</dbReference>
<feature type="compositionally biased region" description="Pro residues" evidence="6">
    <location>
        <begin position="367"/>
        <end position="383"/>
    </location>
</feature>
<feature type="domain" description="RNA polymerase sigma-70 region 2" evidence="8">
    <location>
        <begin position="44"/>
        <end position="112"/>
    </location>
</feature>
<dbReference type="Proteomes" id="UP001500618">
    <property type="component" value="Unassembled WGS sequence"/>
</dbReference>
<evidence type="ECO:0000259" key="9">
    <source>
        <dbReference type="Pfam" id="PF13490"/>
    </source>
</evidence>
<keyword evidence="7" id="KW-1133">Transmembrane helix</keyword>
<feature type="domain" description="Putative zinc-finger" evidence="9">
    <location>
        <begin position="214"/>
        <end position="247"/>
    </location>
</feature>
<evidence type="ECO:0000259" key="8">
    <source>
        <dbReference type="Pfam" id="PF04542"/>
    </source>
</evidence>
<evidence type="ECO:0000256" key="4">
    <source>
        <dbReference type="ARBA" id="ARBA00023125"/>
    </source>
</evidence>
<dbReference type="InterPro" id="IPR007627">
    <property type="entry name" value="RNA_pol_sigma70_r2"/>
</dbReference>
<dbReference type="SUPFAM" id="SSF88946">
    <property type="entry name" value="Sigma2 domain of RNA polymerase sigma factors"/>
    <property type="match status" value="1"/>
</dbReference>
<dbReference type="InterPro" id="IPR013325">
    <property type="entry name" value="RNA_pol_sigma_r2"/>
</dbReference>
<keyword evidence="11" id="KW-1185">Reference proteome</keyword>
<name>A0ABN2GDL9_9ACTN</name>
<dbReference type="InterPro" id="IPR013324">
    <property type="entry name" value="RNA_pol_sigma_r3/r4-like"/>
</dbReference>
<comment type="similarity">
    <text evidence="1">Belongs to the sigma-70 factor family. ECF subfamily.</text>
</comment>
<dbReference type="Gene3D" id="1.10.10.1320">
    <property type="entry name" value="Anti-sigma factor, zinc-finger domain"/>
    <property type="match status" value="1"/>
</dbReference>
<proteinExistence type="inferred from homology"/>
<dbReference type="InterPro" id="IPR014284">
    <property type="entry name" value="RNA_pol_sigma-70_dom"/>
</dbReference>
<evidence type="ECO:0000256" key="3">
    <source>
        <dbReference type="ARBA" id="ARBA00023082"/>
    </source>
</evidence>
<evidence type="ECO:0000256" key="1">
    <source>
        <dbReference type="ARBA" id="ARBA00010641"/>
    </source>
</evidence>
<dbReference type="Gene3D" id="1.10.10.10">
    <property type="entry name" value="Winged helix-like DNA-binding domain superfamily/Winged helix DNA-binding domain"/>
    <property type="match status" value="1"/>
</dbReference>
<evidence type="ECO:0000256" key="5">
    <source>
        <dbReference type="ARBA" id="ARBA00023163"/>
    </source>
</evidence>
<dbReference type="PANTHER" id="PTHR43133">
    <property type="entry name" value="RNA POLYMERASE ECF-TYPE SIGMA FACTO"/>
    <property type="match status" value="1"/>
</dbReference>
<dbReference type="EMBL" id="BAAANY010000007">
    <property type="protein sequence ID" value="GAA1669539.1"/>
    <property type="molecule type" value="Genomic_DNA"/>
</dbReference>
<dbReference type="InterPro" id="IPR036388">
    <property type="entry name" value="WH-like_DNA-bd_sf"/>
</dbReference>
<evidence type="ECO:0000313" key="10">
    <source>
        <dbReference type="EMBL" id="GAA1669539.1"/>
    </source>
</evidence>
<organism evidence="10 11">
    <name type="scientific">Fodinicola feengrottensis</name>
    <dbReference type="NCBI Taxonomy" id="435914"/>
    <lineage>
        <taxon>Bacteria</taxon>
        <taxon>Bacillati</taxon>
        <taxon>Actinomycetota</taxon>
        <taxon>Actinomycetes</taxon>
        <taxon>Mycobacteriales</taxon>
        <taxon>Fodinicola</taxon>
    </lineage>
</organism>
<keyword evidence="5" id="KW-0804">Transcription</keyword>
<keyword evidence="7" id="KW-0472">Membrane</keyword>
<sequence length="846" mass="86553">MSGGNGAADGSGDRLDSGQAPAGPSDAELITAARAGDTGAFETLYRRHSEAAQRYAMSLTHNPADRDDLVSEAFAKVLSTLRNGGGPDLAFRSYLLSAVRNTFYDRTRRDRRLEVTDDMERHDRGVAFTDTVVEGLERTLAARAFATLPERWQMVLWHTEVEGDSPAEVAPLLGLTPNGVAALAYRARERLRQAYLSVHVADAPQTTVVAGSTCGWTAERLGARVRGGLSNREATKIDAHLHDCAQCKLLYAELGELNSSLRNVLGPLILGTAIAGYFVKPAAILAGASTGLAGMWHWVLLLLGRIKDFFKQPSGIATGVGAVVVVVAVVAAAFALTSGQPKPKPPTAAAPNKPAAPPGGGAGGAPAAPPPAAPNQPNKPPNNQPASSAQPASQPAPASAVPTPPASPIAKPTLGVSTVGPLAAGRPGVIKAVVASPGNGSRGNSILIEPAAVPAVRPAIGPLAKPALLTLTLGSVLTITSADGADGWTCQVGGQTCTHAELASGRTTIAYIRVKVASDASGSIPVTVSGGGAGASSATTTLPTPTHQDWGTLFAATGRTRLAVTGNALMSCAPLDYGCAAARKRAPNNTGIDNDRRMVPYDTDHDPTTKASSTSRLEGSGQVLYAGLFWSSWARPGGNVPAAQVTGPSGRRLAITPDLVDGQAGPSAFQAYADVTNTVRSGGFGNWTVGWRTAPQSSLGGYAGWALIVVTSDATAPNGQVAVFDTNIGLGTGGHRSATIDLPLDMTGSASQVGVVGWEGDPGLTGDRLTINGHSLSPSDTRCSANDAFCSHADGAVEASSGRNWNTFGTDAWTASGGRLSRTSDLVGRSSADAVTLGAFAVLNRS</sequence>
<dbReference type="RefSeq" id="WP_344308970.1">
    <property type="nucleotide sequence ID" value="NZ_BAAANY010000007.1"/>
</dbReference>
<dbReference type="PANTHER" id="PTHR43133:SF8">
    <property type="entry name" value="RNA POLYMERASE SIGMA FACTOR HI_1459-RELATED"/>
    <property type="match status" value="1"/>
</dbReference>
<evidence type="ECO:0000256" key="6">
    <source>
        <dbReference type="SAM" id="MobiDB-lite"/>
    </source>
</evidence>
<dbReference type="Pfam" id="PF13490">
    <property type="entry name" value="zf-HC2"/>
    <property type="match status" value="1"/>
</dbReference>
<comment type="caution">
    <text evidence="10">The sequence shown here is derived from an EMBL/GenBank/DDBJ whole genome shotgun (WGS) entry which is preliminary data.</text>
</comment>
<feature type="transmembrane region" description="Helical" evidence="7">
    <location>
        <begin position="315"/>
        <end position="336"/>
    </location>
</feature>
<feature type="region of interest" description="Disordered" evidence="6">
    <location>
        <begin position="340"/>
        <end position="409"/>
    </location>
</feature>
<evidence type="ECO:0008006" key="12">
    <source>
        <dbReference type="Google" id="ProtNLM"/>
    </source>
</evidence>
<feature type="region of interest" description="Disordered" evidence="6">
    <location>
        <begin position="1"/>
        <end position="26"/>
    </location>
</feature>
<dbReference type="NCBIfam" id="TIGR02937">
    <property type="entry name" value="sigma70-ECF"/>
    <property type="match status" value="1"/>
</dbReference>
<keyword evidence="2" id="KW-0805">Transcription regulation</keyword>